<dbReference type="PANTHER" id="PTHR34853:SF1">
    <property type="entry name" value="LIPASE 5"/>
    <property type="match status" value="1"/>
</dbReference>
<evidence type="ECO:0000256" key="1">
    <source>
        <dbReference type="SAM" id="MobiDB-lite"/>
    </source>
</evidence>
<dbReference type="RefSeq" id="WP_142551036.1">
    <property type="nucleotide sequence ID" value="NZ_VIFX01000005.1"/>
</dbReference>
<dbReference type="PIRSF" id="PIRSF029171">
    <property type="entry name" value="Esterase_LipA"/>
    <property type="match status" value="1"/>
</dbReference>
<gene>
    <name evidence="2" type="ORF">D8S82_05085</name>
</gene>
<dbReference type="InterPro" id="IPR005152">
    <property type="entry name" value="Lipase_secreted"/>
</dbReference>
<dbReference type="GO" id="GO:0016042">
    <property type="term" value="P:lipid catabolic process"/>
    <property type="evidence" value="ECO:0007669"/>
    <property type="project" value="InterPro"/>
</dbReference>
<sequence length="381" mass="39358">MSPNFPGAPEIPPPDLSDTGPGSLVDSTPVTGMLAFEDAGATAVKVTYRSTGRTGTPAQATGVVVVPAGEPPKGGWPIIAFGHAMTGTQPKCGPTLADKYYGYSSAIANLSNRGFVVVFPDYEGLGLDGQAPHSAVDATTLGYSMIDAARAAHRVLPSTSTQWAAYGIGEGGLAAWAAAERAGTYGGGMTLVGAVALSPFADMSPLVDAAERGELTGIVDLRNYIWSLQSLANQDPGLDLDLYRSGLAREQWDVLADCVPPDPDAAKKIFDDLKPSDLKPRDRAAADDLRQRLSAAGVPARYPTPGAAPVLVTFGSLDASSPPAGIRRAVDAACAKGEQIEVIERAGSTEASNDQVIESAIGWLYARFGGQRLGNVCVGAS</sequence>
<reference evidence="2 3" key="1">
    <citation type="submission" date="2018-10" db="EMBL/GenBank/DDBJ databases">
        <title>Draft genome of Mycobacterium hodleri strain B.</title>
        <authorList>
            <person name="Amande T.J."/>
            <person name="Mcgenity T.J."/>
        </authorList>
    </citation>
    <scope>NUCLEOTIDE SEQUENCE [LARGE SCALE GENOMIC DNA]</scope>
    <source>
        <strain evidence="2 3">B</strain>
    </source>
</reference>
<evidence type="ECO:0000313" key="3">
    <source>
        <dbReference type="Proteomes" id="UP000315759"/>
    </source>
</evidence>
<dbReference type="PANTHER" id="PTHR34853">
    <property type="match status" value="1"/>
</dbReference>
<protein>
    <submittedName>
        <fullName evidence="2">Lipase</fullName>
    </submittedName>
</protein>
<organism evidence="2 3">
    <name type="scientific">Mycolicibacterium hodleri</name>
    <dbReference type="NCBI Taxonomy" id="49897"/>
    <lineage>
        <taxon>Bacteria</taxon>
        <taxon>Bacillati</taxon>
        <taxon>Actinomycetota</taxon>
        <taxon>Actinomycetes</taxon>
        <taxon>Mycobacteriales</taxon>
        <taxon>Mycobacteriaceae</taxon>
        <taxon>Mycolicibacterium</taxon>
    </lineage>
</organism>
<dbReference type="Gene3D" id="3.40.50.1820">
    <property type="entry name" value="alpha/beta hydrolase"/>
    <property type="match status" value="2"/>
</dbReference>
<dbReference type="SUPFAM" id="SSF53474">
    <property type="entry name" value="alpha/beta-Hydrolases"/>
    <property type="match status" value="1"/>
</dbReference>
<dbReference type="Proteomes" id="UP000315759">
    <property type="component" value="Unassembled WGS sequence"/>
</dbReference>
<comment type="caution">
    <text evidence="2">The sequence shown here is derived from an EMBL/GenBank/DDBJ whole genome shotgun (WGS) entry which is preliminary data.</text>
</comment>
<dbReference type="EMBL" id="VIFX01000005">
    <property type="protein sequence ID" value="TQR87577.1"/>
    <property type="molecule type" value="Genomic_DNA"/>
</dbReference>
<dbReference type="AlphaFoldDB" id="A0A544W5Q0"/>
<dbReference type="InterPro" id="IPR029058">
    <property type="entry name" value="AB_hydrolase_fold"/>
</dbReference>
<name>A0A544W5Q0_9MYCO</name>
<dbReference type="Pfam" id="PF03583">
    <property type="entry name" value="LIP"/>
    <property type="match status" value="1"/>
</dbReference>
<keyword evidence="3" id="KW-1185">Reference proteome</keyword>
<proteinExistence type="predicted"/>
<accession>A0A544W5Q0</accession>
<evidence type="ECO:0000313" key="2">
    <source>
        <dbReference type="EMBL" id="TQR87577.1"/>
    </source>
</evidence>
<dbReference type="GO" id="GO:0004806">
    <property type="term" value="F:triacylglycerol lipase activity"/>
    <property type="evidence" value="ECO:0007669"/>
    <property type="project" value="InterPro"/>
</dbReference>
<feature type="region of interest" description="Disordered" evidence="1">
    <location>
        <begin position="1"/>
        <end position="28"/>
    </location>
</feature>